<reference evidence="1" key="1">
    <citation type="journal article" date="2019" name="Viruses">
        <title>Detection and Characterization of Invertebrate Iridoviruses Found in Reptiles and Prey Insects in Europe over the Past Two Decades.</title>
        <authorList>
            <person name="Papp T."/>
            <person name="Marschang R.E."/>
        </authorList>
    </citation>
    <scope>NUCLEOTIDE SEQUENCE</scope>
    <source>
        <strain evidence="1">Liz-CrIV</strain>
    </source>
</reference>
<evidence type="ECO:0000313" key="1">
    <source>
        <dbReference type="EMBL" id="QEA08273.1"/>
    </source>
</evidence>
<accession>A0A5B8RJR1</accession>
<sequence length="96" mass="11501">MLNMDCLIKTIEMEEIYKYICEISIKLSIKKENLIKLWCEEQKIYESVFDEYLALKYVSCTSCHKMQLVSDEFNFHCTFCPHYNGYAQCIFSCCYN</sequence>
<name>A0A5B8RJR1_9VIRU</name>
<organism evidence="1">
    <name type="scientific">Iridovirus Liz-CrIV</name>
    <dbReference type="NCBI Taxonomy" id="2594309"/>
    <lineage>
        <taxon>Viruses</taxon>
        <taxon>Varidnaviria</taxon>
        <taxon>Bamfordvirae</taxon>
        <taxon>Nucleocytoviricota</taxon>
        <taxon>Megaviricetes</taxon>
        <taxon>Pimascovirales</taxon>
        <taxon>Pimascovirales incertae sedis</taxon>
        <taxon>Iridoviridae</taxon>
    </lineage>
</organism>
<proteinExistence type="predicted"/>
<dbReference type="EMBL" id="MN081869">
    <property type="protein sequence ID" value="QEA08273.1"/>
    <property type="molecule type" value="Genomic_DNA"/>
</dbReference>
<protein>
    <submittedName>
        <fullName evidence="1">Uncharacterized protein</fullName>
    </submittedName>
</protein>